<accession>A0A7Z0TWN9</accession>
<proteinExistence type="inferred from homology"/>
<dbReference type="Gene3D" id="3.90.640.10">
    <property type="entry name" value="Actin, Chain A, domain 4"/>
    <property type="match status" value="1"/>
</dbReference>
<dbReference type="InterPro" id="IPR018181">
    <property type="entry name" value="Heat_shock_70_CS"/>
</dbReference>
<reference evidence="2" key="2">
    <citation type="submission" date="2020-06" db="EMBL/GenBank/DDBJ databases">
        <title>Whole Genome Sequence of Bradyrhizobium sp. Strain 323S2.</title>
        <authorList>
            <person name="Bromfield E.S.P."/>
        </authorList>
    </citation>
    <scope>NUCLEOTIDE SEQUENCE [LARGE SCALE GENOMIC DNA]</scope>
    <source>
        <strain evidence="2">323S2</strain>
    </source>
</reference>
<sequence length="910" mass="101107">MAQKELFINSVRSVRIDGQTVIPTAVLYQNAGFQIGHEAIENADQKADLREDFKVEVGSAAPARLAQRKSADGNSRGRSTLGIAKDFIDAVMGGAISVIERQGYEKPSRILVAEPLSLSQDDLASEDWLKNYRASIRQILHGKFAQIDFLPEPFAVFQYYRYGVKHPLVAQKTKHAALVFDFGGGTFDASVIETTAAGDISGGGRNSRPLAAKSIPVGGFYINRMIAEMLLFQGMDKSVDKHGVRRALDAFASLKNADDETLSNHRSDHANFVRNFRRLLRSVEQAKIVICSGISSWRLDADLSSSTACRVDVPQRPLSEASPCASLRLEASDLLKIFEDRIWKQKLLPAIRETIKRGEVELEGRRISIVLLSGGSSNIRWIKPLIQRDLAHELRQAEILELSENFQEIVSKGLAVDCARRFYTGGEGDFRAVTYNRLCLALDPNGNGSELPRFQPQSPALDGIQAERGVLLPSATSLRGLVGEQLRWKVRLSKAPSQNLDYFFMRSSFDSEDMPARHNLDSRVLTPRGTPFSGSIEVELTVREDGTAEPAFIYGTGTKGTNVTVPGKPFWMDMTYATQDAGVDTYLGFDFGTSTSSLCYVDGNDIRVYADRAEDRTWLGLSALTEVLPYPVSYPLARFLSESSVELMDKWGREAFEAMLMFVAYAGYAEHCAAGGGQGKIFQTFRKRSAGPLWAMFRKCAEATGSKWKIIPSFAEIVVGEDAKEIDKAVSAVASTKHGKRPEELNYPRVLERLGNLIARGFAGKVFGYFEDGKRKPFSMNTFQGVFRNARGPSAPFIDIFEYEGAENFPPEFVFIFDPKAGEGLPLFPLFTRGLDRQRSNFDSDFFIFDIVRGNDSEMALRAIQEREEVCLIKGGDFPELFDQLAMLLKQDQRGAFVDGVTLKSRRSEQ</sequence>
<evidence type="ECO:0000313" key="2">
    <source>
        <dbReference type="EMBL" id="NYY96812.1"/>
    </source>
</evidence>
<dbReference type="EMBL" id="CP088278">
    <property type="protein sequence ID" value="UGX89711.1"/>
    <property type="molecule type" value="Genomic_DNA"/>
</dbReference>
<dbReference type="RefSeq" id="WP_166354164.1">
    <property type="nucleotide sequence ID" value="NZ_CP049700.1"/>
</dbReference>
<evidence type="ECO:0000313" key="3">
    <source>
        <dbReference type="EMBL" id="UGX89711.1"/>
    </source>
</evidence>
<comment type="similarity">
    <text evidence="1">Belongs to the heat shock protein 70 family.</text>
</comment>
<evidence type="ECO:0000313" key="4">
    <source>
        <dbReference type="Proteomes" id="UP000564836"/>
    </source>
</evidence>
<dbReference type="SUPFAM" id="SSF53067">
    <property type="entry name" value="Actin-like ATPase domain"/>
    <property type="match status" value="1"/>
</dbReference>
<organism evidence="2">
    <name type="scientific">Bradyrhizobium barranii subsp. barranii</name>
    <dbReference type="NCBI Taxonomy" id="2823807"/>
    <lineage>
        <taxon>Bacteria</taxon>
        <taxon>Pseudomonadati</taxon>
        <taxon>Pseudomonadota</taxon>
        <taxon>Alphaproteobacteria</taxon>
        <taxon>Hyphomicrobiales</taxon>
        <taxon>Nitrobacteraceae</taxon>
        <taxon>Bradyrhizobium</taxon>
        <taxon>Bradyrhizobium barranii</taxon>
    </lineage>
</organism>
<dbReference type="Gene3D" id="3.30.420.40">
    <property type="match status" value="2"/>
</dbReference>
<name>A0A7Z0TWN9_9BRAD</name>
<gene>
    <name evidence="3" type="ORF">G6321_00001070</name>
    <name evidence="2" type="ORF">G6321_53965</name>
</gene>
<reference evidence="3 4" key="3">
    <citation type="journal article" date="2022" name="Int. J. Syst. Evol. Microbiol.">
        <title>Strains of Bradyrhizobium barranii sp. nov. associated with legumes native to Canada are symbionts of soybeans and belong to different subspecies (subsp. barranii subsp. nov. and subsp. apii subsp. nov.) and symbiovars (sv. glycinearum and sv. septentrionale).</title>
        <authorList>
            <person name="Bromfield E.S.P."/>
            <person name="Cloutier S."/>
            <person name="Wasai-Hara S."/>
            <person name="Minamisawa K."/>
        </authorList>
    </citation>
    <scope>NUCLEOTIDE SEQUENCE [LARGE SCALE GENOMIC DNA]</scope>
    <source>
        <strain evidence="4">323S2</strain>
        <plasmid evidence="3 4">pBb323S2a</plasmid>
    </source>
</reference>
<protein>
    <submittedName>
        <fullName evidence="2">Uncharacterized protein</fullName>
    </submittedName>
</protein>
<dbReference type="Proteomes" id="UP000564836">
    <property type="component" value="Plasmid pBb323S2a"/>
</dbReference>
<keyword evidence="3" id="KW-0614">Plasmid</keyword>
<evidence type="ECO:0000256" key="1">
    <source>
        <dbReference type="ARBA" id="ARBA00007381"/>
    </source>
</evidence>
<dbReference type="AlphaFoldDB" id="A0A7Z0TWN9"/>
<dbReference type="InterPro" id="IPR043129">
    <property type="entry name" value="ATPase_NBD"/>
</dbReference>
<dbReference type="PROSITE" id="PS00329">
    <property type="entry name" value="HSP70_2"/>
    <property type="match status" value="1"/>
</dbReference>
<geneLocation type="plasmid" evidence="3 4">
    <name>pBb323S2a</name>
</geneLocation>
<dbReference type="EMBL" id="JACBFH010000004">
    <property type="protein sequence ID" value="NYY96812.1"/>
    <property type="molecule type" value="Genomic_DNA"/>
</dbReference>
<reference evidence="3 4" key="1">
    <citation type="journal article" date="2017" name="Syst. Appl. Microbiol.">
        <title>Soybeans inoculated with root zone soils of Canadian native legumes harbour diverse and novel Bradyrhizobium spp. that possess agricultural potential.</title>
        <authorList>
            <person name="Bromfield E.S.P."/>
            <person name="Cloutier S."/>
            <person name="Tambong J.T."/>
            <person name="Tran Thi T.V."/>
        </authorList>
    </citation>
    <scope>NUCLEOTIDE SEQUENCE [LARGE SCALE GENOMIC DNA]</scope>
    <source>
        <strain evidence="3 4">323S2</strain>
    </source>
</reference>